<proteinExistence type="predicted"/>
<organism evidence="1 2">
    <name type="scientific">Pleurotus eryngii</name>
    <name type="common">Boletus of the steppes</name>
    <dbReference type="NCBI Taxonomy" id="5323"/>
    <lineage>
        <taxon>Eukaryota</taxon>
        <taxon>Fungi</taxon>
        <taxon>Dikarya</taxon>
        <taxon>Basidiomycota</taxon>
        <taxon>Agaricomycotina</taxon>
        <taxon>Agaricomycetes</taxon>
        <taxon>Agaricomycetidae</taxon>
        <taxon>Agaricales</taxon>
        <taxon>Pleurotineae</taxon>
        <taxon>Pleurotaceae</taxon>
        <taxon>Pleurotus</taxon>
    </lineage>
</organism>
<evidence type="ECO:0000313" key="1">
    <source>
        <dbReference type="EMBL" id="KAF9488871.1"/>
    </source>
</evidence>
<reference evidence="1" key="1">
    <citation type="submission" date="2020-11" db="EMBL/GenBank/DDBJ databases">
        <authorList>
            <consortium name="DOE Joint Genome Institute"/>
            <person name="Ahrendt S."/>
            <person name="Riley R."/>
            <person name="Andreopoulos W."/>
            <person name="Labutti K."/>
            <person name="Pangilinan J."/>
            <person name="Ruiz-Duenas F.J."/>
            <person name="Barrasa J.M."/>
            <person name="Sanchez-Garcia M."/>
            <person name="Camarero S."/>
            <person name="Miyauchi S."/>
            <person name="Serrano A."/>
            <person name="Linde D."/>
            <person name="Babiker R."/>
            <person name="Drula E."/>
            <person name="Ayuso-Fernandez I."/>
            <person name="Pacheco R."/>
            <person name="Padilla G."/>
            <person name="Ferreira P."/>
            <person name="Barriuso J."/>
            <person name="Kellner H."/>
            <person name="Castanera R."/>
            <person name="Alfaro M."/>
            <person name="Ramirez L."/>
            <person name="Pisabarro A.G."/>
            <person name="Kuo A."/>
            <person name="Tritt A."/>
            <person name="Lipzen A."/>
            <person name="He G."/>
            <person name="Yan M."/>
            <person name="Ng V."/>
            <person name="Cullen D."/>
            <person name="Martin F."/>
            <person name="Rosso M.-N."/>
            <person name="Henrissat B."/>
            <person name="Hibbett D."/>
            <person name="Martinez A.T."/>
            <person name="Grigoriev I.V."/>
        </authorList>
    </citation>
    <scope>NUCLEOTIDE SEQUENCE</scope>
    <source>
        <strain evidence="1">ATCC 90797</strain>
    </source>
</reference>
<dbReference type="AlphaFoldDB" id="A0A9P6D1J5"/>
<name>A0A9P6D1J5_PLEER</name>
<accession>A0A9P6D1J5</accession>
<gene>
    <name evidence="1" type="ORF">BDN71DRAFT_405683</name>
</gene>
<comment type="caution">
    <text evidence="1">The sequence shown here is derived from an EMBL/GenBank/DDBJ whole genome shotgun (WGS) entry which is preliminary data.</text>
</comment>
<evidence type="ECO:0000313" key="2">
    <source>
        <dbReference type="Proteomes" id="UP000807025"/>
    </source>
</evidence>
<dbReference type="EMBL" id="MU154693">
    <property type="protein sequence ID" value="KAF9488871.1"/>
    <property type="molecule type" value="Genomic_DNA"/>
</dbReference>
<keyword evidence="2" id="KW-1185">Reference proteome</keyword>
<sequence>MGALVPIHDNLNAAERNAARHSIPLSQFKDECPQPKTQFIRHRASDRGNDRLCYLTLDFSISAHARFFIRRVDWSAMNSPTISPSHSNAFRTLNNIHLNFPSSAWDDRHNNNPSSQNSTEPLSFTVEATGIHSLTGTNSVAHGNSITIASEHHNVHVNLAGIPGVNVNINIISGDHFFGAISGGIVGGRNNINTNVVTPAESWLP</sequence>
<protein>
    <submittedName>
        <fullName evidence="1">Uncharacterized protein</fullName>
    </submittedName>
</protein>
<dbReference type="Proteomes" id="UP000807025">
    <property type="component" value="Unassembled WGS sequence"/>
</dbReference>